<dbReference type="OrthoDB" id="8707547at2759"/>
<feature type="region of interest" description="Disordered" evidence="5">
    <location>
        <begin position="1"/>
        <end position="25"/>
    </location>
</feature>
<feature type="region of interest" description="Disordered" evidence="5">
    <location>
        <begin position="170"/>
        <end position="194"/>
    </location>
</feature>
<reference evidence="7" key="1">
    <citation type="journal article" date="2018" name="Gigascience">
        <title>Genome assembly of the Pink Ipe (Handroanthus impetiginosus, Bignoniaceae), a highly valued, ecologically keystone Neotropical timber forest tree.</title>
        <authorList>
            <person name="Silva-Junior O.B."/>
            <person name="Grattapaglia D."/>
            <person name="Novaes E."/>
            <person name="Collevatti R.G."/>
        </authorList>
    </citation>
    <scope>NUCLEOTIDE SEQUENCE [LARGE SCALE GENOMIC DNA]</scope>
    <source>
        <strain evidence="7">cv. UFG-1</strain>
    </source>
</reference>
<dbReference type="GO" id="GO:0005737">
    <property type="term" value="C:cytoplasm"/>
    <property type="evidence" value="ECO:0007669"/>
    <property type="project" value="UniProtKB-SubCell"/>
</dbReference>
<keyword evidence="4" id="KW-0597">Phosphoprotein</keyword>
<dbReference type="EMBL" id="NKXS01002854">
    <property type="protein sequence ID" value="PIN11801.1"/>
    <property type="molecule type" value="Genomic_DNA"/>
</dbReference>
<dbReference type="Proteomes" id="UP000231279">
    <property type="component" value="Unassembled WGS sequence"/>
</dbReference>
<evidence type="ECO:0000313" key="7">
    <source>
        <dbReference type="Proteomes" id="UP000231279"/>
    </source>
</evidence>
<dbReference type="STRING" id="429701.A0A2G9H2T3"/>
<protein>
    <recommendedName>
        <fullName evidence="8">Myeloid leukemia factor</fullName>
    </recommendedName>
</protein>
<evidence type="ECO:0000256" key="2">
    <source>
        <dbReference type="ARBA" id="ARBA00008332"/>
    </source>
</evidence>
<dbReference type="Pfam" id="PF10248">
    <property type="entry name" value="Mlf1IP"/>
    <property type="match status" value="1"/>
</dbReference>
<name>A0A2G9H2T3_9LAMI</name>
<feature type="compositionally biased region" description="Basic and acidic residues" evidence="5">
    <location>
        <begin position="179"/>
        <end position="194"/>
    </location>
</feature>
<keyword evidence="7" id="KW-1185">Reference proteome</keyword>
<sequence>MQRDREVRENSNTKGSTFDNFGGFGFRGSIFPSIFGRKDPFDDSFFSRPFGRLFRSNTFSSGSPGNLKQTGGSKGPVIEELDSDDEGLLEEEEGDDVNDAAWRNRNPLVQHPEDQPNDGGKSASDRKEISFSTNHDKVEPTRPQTRGVSFQRVTYGGINGAYYTATTSRRTGSDGVTFEESKQADRTTGEAAHRISKGIHDKGHSVTRKLDSDGKVDTMQTLHNLNEDELAGFEKAWSSSADKHLSGWNRTFSFPGDSGAGGIWHGQLAPWGGFLDPFKEHSDITEGLRLDDNLRAQSSRGRPKKVVTINIE</sequence>
<feature type="compositionally biased region" description="Basic and acidic residues" evidence="5">
    <location>
        <begin position="1"/>
        <end position="11"/>
    </location>
</feature>
<comment type="subcellular location">
    <subcellularLocation>
        <location evidence="1">Cytoplasm</location>
    </subcellularLocation>
</comment>
<accession>A0A2G9H2T3</accession>
<organism evidence="6 7">
    <name type="scientific">Handroanthus impetiginosus</name>
    <dbReference type="NCBI Taxonomy" id="429701"/>
    <lineage>
        <taxon>Eukaryota</taxon>
        <taxon>Viridiplantae</taxon>
        <taxon>Streptophyta</taxon>
        <taxon>Embryophyta</taxon>
        <taxon>Tracheophyta</taxon>
        <taxon>Spermatophyta</taxon>
        <taxon>Magnoliopsida</taxon>
        <taxon>eudicotyledons</taxon>
        <taxon>Gunneridae</taxon>
        <taxon>Pentapetalae</taxon>
        <taxon>asterids</taxon>
        <taxon>lamiids</taxon>
        <taxon>Lamiales</taxon>
        <taxon>Bignoniaceae</taxon>
        <taxon>Crescentiina</taxon>
        <taxon>Tabebuia alliance</taxon>
        <taxon>Handroanthus</taxon>
    </lineage>
</organism>
<evidence type="ECO:0000313" key="6">
    <source>
        <dbReference type="EMBL" id="PIN11801.1"/>
    </source>
</evidence>
<proteinExistence type="inferred from homology"/>
<evidence type="ECO:0000256" key="5">
    <source>
        <dbReference type="SAM" id="MobiDB-lite"/>
    </source>
</evidence>
<comment type="similarity">
    <text evidence="2">Belongs to the MLF family.</text>
</comment>
<keyword evidence="3" id="KW-0963">Cytoplasm</keyword>
<comment type="caution">
    <text evidence="6">The sequence shown here is derived from an EMBL/GenBank/DDBJ whole genome shotgun (WGS) entry which is preliminary data.</text>
</comment>
<evidence type="ECO:0000256" key="3">
    <source>
        <dbReference type="ARBA" id="ARBA00022490"/>
    </source>
</evidence>
<feature type="region of interest" description="Disordered" evidence="5">
    <location>
        <begin position="56"/>
        <end position="144"/>
    </location>
</feature>
<evidence type="ECO:0008006" key="8">
    <source>
        <dbReference type="Google" id="ProtNLM"/>
    </source>
</evidence>
<dbReference type="AlphaFoldDB" id="A0A2G9H2T3"/>
<dbReference type="InterPro" id="IPR019376">
    <property type="entry name" value="Myeloid_leukemia_factor"/>
</dbReference>
<gene>
    <name evidence="6" type="ORF">CDL12_15591</name>
</gene>
<feature type="compositionally biased region" description="Polar residues" evidence="5">
    <location>
        <begin position="56"/>
        <end position="71"/>
    </location>
</feature>
<feature type="compositionally biased region" description="Acidic residues" evidence="5">
    <location>
        <begin position="79"/>
        <end position="98"/>
    </location>
</feature>
<evidence type="ECO:0000256" key="4">
    <source>
        <dbReference type="ARBA" id="ARBA00022553"/>
    </source>
</evidence>
<dbReference type="PANTHER" id="PTHR13105">
    <property type="entry name" value="MYELOID LEUKEMIA FACTOR"/>
    <property type="match status" value="1"/>
</dbReference>
<feature type="compositionally biased region" description="Basic and acidic residues" evidence="5">
    <location>
        <begin position="123"/>
        <end position="140"/>
    </location>
</feature>
<evidence type="ECO:0000256" key="1">
    <source>
        <dbReference type="ARBA" id="ARBA00004496"/>
    </source>
</evidence>